<dbReference type="Proteomes" id="UP000177306">
    <property type="component" value="Unassembled WGS sequence"/>
</dbReference>
<keyword evidence="5 11" id="KW-0812">Transmembrane</keyword>
<dbReference type="GO" id="GO:0004222">
    <property type="term" value="F:metalloendopeptidase activity"/>
    <property type="evidence" value="ECO:0007669"/>
    <property type="project" value="InterPro"/>
</dbReference>
<feature type="transmembrane region" description="Helical" evidence="11">
    <location>
        <begin position="340"/>
        <end position="358"/>
    </location>
</feature>
<feature type="transmembrane region" description="Helical" evidence="11">
    <location>
        <begin position="91"/>
        <end position="120"/>
    </location>
</feature>
<proteinExistence type="inferred from homology"/>
<evidence type="ECO:0000256" key="7">
    <source>
        <dbReference type="ARBA" id="ARBA00022833"/>
    </source>
</evidence>
<keyword evidence="8 11" id="KW-1133">Transmembrane helix</keyword>
<keyword evidence="10 11" id="KW-0472">Membrane</keyword>
<accession>A0A1F6EHA8</accession>
<dbReference type="EMBL" id="MFLY01000016">
    <property type="protein sequence ID" value="OGG73026.1"/>
    <property type="molecule type" value="Genomic_DNA"/>
</dbReference>
<evidence type="ECO:0000259" key="12">
    <source>
        <dbReference type="PROSITE" id="PS50106"/>
    </source>
</evidence>
<dbReference type="CDD" id="cd06163">
    <property type="entry name" value="S2P-M50_PDZ_RseP-like"/>
    <property type="match status" value="1"/>
</dbReference>
<dbReference type="InterPro" id="IPR004387">
    <property type="entry name" value="Pept_M50_Zn"/>
</dbReference>
<evidence type="ECO:0000256" key="1">
    <source>
        <dbReference type="ARBA" id="ARBA00001947"/>
    </source>
</evidence>
<comment type="similarity">
    <text evidence="3">Belongs to the peptidase M50B family.</text>
</comment>
<feature type="transmembrane region" description="Helical" evidence="11">
    <location>
        <begin position="293"/>
        <end position="314"/>
    </location>
</feature>
<evidence type="ECO:0000313" key="14">
    <source>
        <dbReference type="Proteomes" id="UP000177306"/>
    </source>
</evidence>
<dbReference type="Pfam" id="PF02163">
    <property type="entry name" value="Peptidase_M50"/>
    <property type="match status" value="1"/>
</dbReference>
<evidence type="ECO:0000256" key="11">
    <source>
        <dbReference type="SAM" id="Phobius"/>
    </source>
</evidence>
<dbReference type="GO" id="GO:0016020">
    <property type="term" value="C:membrane"/>
    <property type="evidence" value="ECO:0007669"/>
    <property type="project" value="UniProtKB-SubCell"/>
</dbReference>
<evidence type="ECO:0000256" key="6">
    <source>
        <dbReference type="ARBA" id="ARBA00022801"/>
    </source>
</evidence>
<comment type="cofactor">
    <cofactor evidence="1">
        <name>Zn(2+)</name>
        <dbReference type="ChEBI" id="CHEBI:29105"/>
    </cofactor>
</comment>
<dbReference type="PANTHER" id="PTHR42837:SF2">
    <property type="entry name" value="MEMBRANE METALLOPROTEASE ARASP2, CHLOROPLASTIC-RELATED"/>
    <property type="match status" value="1"/>
</dbReference>
<dbReference type="InterPro" id="IPR036034">
    <property type="entry name" value="PDZ_sf"/>
</dbReference>
<dbReference type="GO" id="GO:0006508">
    <property type="term" value="P:proteolysis"/>
    <property type="evidence" value="ECO:0007669"/>
    <property type="project" value="UniProtKB-KW"/>
</dbReference>
<sequence length="366" mass="38796">MSTVLLVVGILVFLIVAHELGHFIAAKIFKVKVDEFGIGYPPRAFTFGRWGGTEYTLNWLPFGGFVRLFGEHGDPPAGGSRKGSFAGAPKYAQAIILLAGVAANALVAWFLFAGALTAGIPRVIMERGQLEGAQLFVNTVVSGSPAEAAGIRVGDEVTRIVETSKGTVAELTPQQVVTFIGSRGGEPVEVTYRREENIFTSTMIPAHAVVEKSADRPAIGLGLVLVTDEALSFWQALQESGPRTIAAFKETIIGLWGLVRDAAAGEPSLKSIVGPVGLVDFVGNASRHGMGHVLALAGFISVNLAIINLIPIPALDGGRLALLGVEAILRRPPHRITVQAFNFLGVALIIFLMITVTYNDIARLLA</sequence>
<keyword evidence="6" id="KW-0378">Hydrolase</keyword>
<comment type="caution">
    <text evidence="13">The sequence shown here is derived from an EMBL/GenBank/DDBJ whole genome shotgun (WGS) entry which is preliminary data.</text>
</comment>
<keyword evidence="4" id="KW-0645">Protease</keyword>
<protein>
    <recommendedName>
        <fullName evidence="12">PDZ domain-containing protein</fullName>
    </recommendedName>
</protein>
<dbReference type="SMART" id="SM00228">
    <property type="entry name" value="PDZ"/>
    <property type="match status" value="1"/>
</dbReference>
<evidence type="ECO:0000256" key="2">
    <source>
        <dbReference type="ARBA" id="ARBA00004141"/>
    </source>
</evidence>
<dbReference type="Gene3D" id="2.30.42.10">
    <property type="match status" value="1"/>
</dbReference>
<evidence type="ECO:0000256" key="9">
    <source>
        <dbReference type="ARBA" id="ARBA00023049"/>
    </source>
</evidence>
<evidence type="ECO:0000313" key="13">
    <source>
        <dbReference type="EMBL" id="OGG73026.1"/>
    </source>
</evidence>
<dbReference type="SUPFAM" id="SSF50156">
    <property type="entry name" value="PDZ domain-like"/>
    <property type="match status" value="1"/>
</dbReference>
<dbReference type="InterPro" id="IPR001478">
    <property type="entry name" value="PDZ"/>
</dbReference>
<evidence type="ECO:0000256" key="3">
    <source>
        <dbReference type="ARBA" id="ARBA00007931"/>
    </source>
</evidence>
<dbReference type="PANTHER" id="PTHR42837">
    <property type="entry name" value="REGULATOR OF SIGMA-E PROTEASE RSEP"/>
    <property type="match status" value="1"/>
</dbReference>
<evidence type="ECO:0000256" key="10">
    <source>
        <dbReference type="ARBA" id="ARBA00023136"/>
    </source>
</evidence>
<evidence type="ECO:0000256" key="8">
    <source>
        <dbReference type="ARBA" id="ARBA00022989"/>
    </source>
</evidence>
<reference evidence="13 14" key="1">
    <citation type="journal article" date="2016" name="Nat. Commun.">
        <title>Thousands of microbial genomes shed light on interconnected biogeochemical processes in an aquifer system.</title>
        <authorList>
            <person name="Anantharaman K."/>
            <person name="Brown C.T."/>
            <person name="Hug L.A."/>
            <person name="Sharon I."/>
            <person name="Castelle C.J."/>
            <person name="Probst A.J."/>
            <person name="Thomas B.C."/>
            <person name="Singh A."/>
            <person name="Wilkins M.J."/>
            <person name="Karaoz U."/>
            <person name="Brodie E.L."/>
            <person name="Williams K.H."/>
            <person name="Hubbard S.S."/>
            <person name="Banfield J.F."/>
        </authorList>
    </citation>
    <scope>NUCLEOTIDE SEQUENCE [LARGE SCALE GENOMIC DNA]</scope>
</reference>
<dbReference type="InterPro" id="IPR008915">
    <property type="entry name" value="Peptidase_M50"/>
</dbReference>
<keyword evidence="7" id="KW-0862">Zinc</keyword>
<feature type="domain" description="PDZ" evidence="12">
    <location>
        <begin position="135"/>
        <end position="195"/>
    </location>
</feature>
<dbReference type="AlphaFoldDB" id="A0A1F6EHA8"/>
<name>A0A1F6EHA8_9BACT</name>
<organism evidence="13 14">
    <name type="scientific">Candidatus Kaiserbacteria bacterium RIFCSPLOWO2_01_FULL_53_17</name>
    <dbReference type="NCBI Taxonomy" id="1798511"/>
    <lineage>
        <taxon>Bacteria</taxon>
        <taxon>Candidatus Kaiseribacteriota</taxon>
    </lineage>
</organism>
<evidence type="ECO:0000256" key="4">
    <source>
        <dbReference type="ARBA" id="ARBA00022670"/>
    </source>
</evidence>
<comment type="subcellular location">
    <subcellularLocation>
        <location evidence="2">Membrane</location>
        <topology evidence="2">Multi-pass membrane protein</topology>
    </subcellularLocation>
</comment>
<gene>
    <name evidence="13" type="ORF">A3A38_00970</name>
</gene>
<dbReference type="PROSITE" id="PS50106">
    <property type="entry name" value="PDZ"/>
    <property type="match status" value="1"/>
</dbReference>
<keyword evidence="9" id="KW-0482">Metalloprotease</keyword>
<evidence type="ECO:0000256" key="5">
    <source>
        <dbReference type="ARBA" id="ARBA00022692"/>
    </source>
</evidence>